<protein>
    <submittedName>
        <fullName evidence="3">Uncharacterized protein</fullName>
    </submittedName>
</protein>
<feature type="compositionally biased region" description="Low complexity" evidence="2">
    <location>
        <begin position="81"/>
        <end position="96"/>
    </location>
</feature>
<feature type="region of interest" description="Disordered" evidence="2">
    <location>
        <begin position="348"/>
        <end position="378"/>
    </location>
</feature>
<feature type="compositionally biased region" description="Polar residues" evidence="2">
    <location>
        <begin position="180"/>
        <end position="193"/>
    </location>
</feature>
<keyword evidence="4" id="KW-1185">Reference proteome</keyword>
<reference evidence="3 4" key="1">
    <citation type="submission" date="2015-06" db="EMBL/GenBank/DDBJ databases">
        <title>Talaromyces atroroseus IBT 11181 draft genome.</title>
        <authorList>
            <person name="Rasmussen K.B."/>
            <person name="Rasmussen S."/>
            <person name="Petersen B."/>
            <person name="Sicheritz-Ponten T."/>
            <person name="Mortensen U.H."/>
            <person name="Thrane U."/>
        </authorList>
    </citation>
    <scope>NUCLEOTIDE SEQUENCE [LARGE SCALE GENOMIC DNA]</scope>
    <source>
        <strain evidence="3 4">IBT 11181</strain>
    </source>
</reference>
<sequence length="855" mass="95113">MEASPASSSHNSYSHNINNSSSTSSSPRSSPPSVYSYRYNYRQHLSPSPPPRPEPLNLRTRQLQLRNARFQGATISPAKVSGRFSTWRSSSPSSDTSVDKENQPASPVEQQQKTPGSVRRRVSILQEIHDSSQRGRKLRRSSVTRLFGPPLEDVELSSTRRHAYRSPSILADGRAEPVMATSSAYQNRSSPLSSLDVPSHKNRLRSNSRDRATSYATERYIEHLETQLAAAQNQLSPMQVSTATQAQTSKLRSLSAELKVLRQEISEWEDKFEVRVHEEIALRMDIESKLRTKIIFLEGQLEDYTTRVKELECERDLQAQKLRNVESLRSTNRGLERRIDVLTELLAQSPTKLEPRSPEVSPTRSPGPRLSRPKSMLPSVPLRTDLVYQSLADPSVANGDAEAAVEKQQQQQPEPDKIQTPDLIPDDSTVASSAASKSQRSSTISHPPSTSTSSRWSVPLPFSPELQGKTPGRSRNMRRFPSGTCSLKPLILPTTATPTPASPQRQSLSAELHPFIYSPNSERGMSDGASAAAQEETLAVLEGRAGRYHTFNEPMSDPEEEEEAAEYNNDNMSESPLSRRTRSVSEVHHHRFSSTLFSELEEAERNNDLSTISQGCHSRRTTNPSTPMGLYHLKSHGSRSSSYSTTNPKGTKSLSNKSVPVVFHGLKTSFGTFTQTLIAGIWQKSIGRLGKLPWWILGILLGPQQRDDWLKGSSLKMKPGHWTTSSSSVCYACGQSSLRHSKPRPGFGDTKDTSTSCMSSFFEDNDTLGHTLLMWTKFSVAIIVAFGRAIRYGPASVLLGAEYDRADEDYRRRTSLIKTSVFGHDGADGNDFIPSEDVEYTAWTRPRTAEDFFTS</sequence>
<dbReference type="AlphaFoldDB" id="A0A225B0J0"/>
<name>A0A225B0J0_TALAT</name>
<dbReference type="EMBL" id="LFMY01000007">
    <property type="protein sequence ID" value="OKL59297.1"/>
    <property type="molecule type" value="Genomic_DNA"/>
</dbReference>
<accession>A0A225B0J0</accession>
<evidence type="ECO:0000313" key="3">
    <source>
        <dbReference type="EMBL" id="OKL59297.1"/>
    </source>
</evidence>
<dbReference type="RefSeq" id="XP_020119418.1">
    <property type="nucleotide sequence ID" value="XM_020267756.1"/>
</dbReference>
<feature type="coiled-coil region" evidence="1">
    <location>
        <begin position="244"/>
        <end position="345"/>
    </location>
</feature>
<feature type="compositionally biased region" description="Acidic residues" evidence="2">
    <location>
        <begin position="556"/>
        <end position="565"/>
    </location>
</feature>
<feature type="region of interest" description="Disordered" evidence="2">
    <location>
        <begin position="180"/>
        <end position="211"/>
    </location>
</feature>
<feature type="region of interest" description="Disordered" evidence="2">
    <location>
        <begin position="610"/>
        <end position="656"/>
    </location>
</feature>
<dbReference type="GeneID" id="31005191"/>
<keyword evidence="1" id="KW-0175">Coiled coil</keyword>
<evidence type="ECO:0000256" key="1">
    <source>
        <dbReference type="SAM" id="Coils"/>
    </source>
</evidence>
<feature type="compositionally biased region" description="Polar residues" evidence="2">
    <location>
        <begin position="645"/>
        <end position="656"/>
    </location>
</feature>
<feature type="region of interest" description="Disordered" evidence="2">
    <location>
        <begin position="1"/>
        <end position="120"/>
    </location>
</feature>
<proteinExistence type="predicted"/>
<feature type="compositionally biased region" description="Polar residues" evidence="2">
    <location>
        <begin position="610"/>
        <end position="626"/>
    </location>
</feature>
<feature type="region of interest" description="Disordered" evidence="2">
    <location>
        <begin position="549"/>
        <end position="576"/>
    </location>
</feature>
<gene>
    <name evidence="3" type="ORF">UA08_05435</name>
</gene>
<feature type="compositionally biased region" description="Low complexity" evidence="2">
    <location>
        <begin position="55"/>
        <end position="69"/>
    </location>
</feature>
<feature type="compositionally biased region" description="Low complexity" evidence="2">
    <location>
        <begin position="431"/>
        <end position="459"/>
    </location>
</feature>
<feature type="compositionally biased region" description="Low complexity" evidence="2">
    <location>
        <begin position="1"/>
        <end position="40"/>
    </location>
</feature>
<organism evidence="3 4">
    <name type="scientific">Talaromyces atroroseus</name>
    <dbReference type="NCBI Taxonomy" id="1441469"/>
    <lineage>
        <taxon>Eukaryota</taxon>
        <taxon>Fungi</taxon>
        <taxon>Dikarya</taxon>
        <taxon>Ascomycota</taxon>
        <taxon>Pezizomycotina</taxon>
        <taxon>Eurotiomycetes</taxon>
        <taxon>Eurotiomycetidae</taxon>
        <taxon>Eurotiales</taxon>
        <taxon>Trichocomaceae</taxon>
        <taxon>Talaromyces</taxon>
        <taxon>Talaromyces sect. Trachyspermi</taxon>
    </lineage>
</organism>
<comment type="caution">
    <text evidence="3">The sequence shown here is derived from an EMBL/GenBank/DDBJ whole genome shotgun (WGS) entry which is preliminary data.</text>
</comment>
<dbReference type="OrthoDB" id="5343018at2759"/>
<evidence type="ECO:0000256" key="2">
    <source>
        <dbReference type="SAM" id="MobiDB-lite"/>
    </source>
</evidence>
<feature type="compositionally biased region" description="Polar residues" evidence="2">
    <location>
        <begin position="103"/>
        <end position="115"/>
    </location>
</feature>
<dbReference type="Proteomes" id="UP000214365">
    <property type="component" value="Unassembled WGS sequence"/>
</dbReference>
<evidence type="ECO:0000313" key="4">
    <source>
        <dbReference type="Proteomes" id="UP000214365"/>
    </source>
</evidence>
<feature type="region of interest" description="Disordered" evidence="2">
    <location>
        <begin position="397"/>
        <end position="490"/>
    </location>
</feature>